<feature type="transmembrane region" description="Helical" evidence="1">
    <location>
        <begin position="12"/>
        <end position="30"/>
    </location>
</feature>
<organism evidence="3 4">
    <name type="scientific">Geoanaerobacter pelophilus</name>
    <dbReference type="NCBI Taxonomy" id="60036"/>
    <lineage>
        <taxon>Bacteria</taxon>
        <taxon>Pseudomonadati</taxon>
        <taxon>Thermodesulfobacteriota</taxon>
        <taxon>Desulfuromonadia</taxon>
        <taxon>Geobacterales</taxon>
        <taxon>Geobacteraceae</taxon>
        <taxon>Geoanaerobacter</taxon>
    </lineage>
</organism>
<feature type="domain" description="PAS fold-3" evidence="2">
    <location>
        <begin position="111"/>
        <end position="198"/>
    </location>
</feature>
<dbReference type="Gene3D" id="3.30.450.20">
    <property type="entry name" value="PAS domain"/>
    <property type="match status" value="1"/>
</dbReference>
<comment type="caution">
    <text evidence="3">The sequence shown here is derived from an EMBL/GenBank/DDBJ whole genome shotgun (WGS) entry which is preliminary data.</text>
</comment>
<evidence type="ECO:0000313" key="3">
    <source>
        <dbReference type="EMBL" id="MBT0665506.1"/>
    </source>
</evidence>
<dbReference type="InterPro" id="IPR013655">
    <property type="entry name" value="PAS_fold_3"/>
</dbReference>
<evidence type="ECO:0000259" key="2">
    <source>
        <dbReference type="Pfam" id="PF08447"/>
    </source>
</evidence>
<dbReference type="AlphaFoldDB" id="A0AAW4L3E7"/>
<keyword evidence="1" id="KW-0472">Membrane</keyword>
<keyword evidence="1" id="KW-0812">Transmembrane</keyword>
<gene>
    <name evidence="3" type="ORF">KI809_14455</name>
</gene>
<keyword evidence="4" id="KW-1185">Reference proteome</keyword>
<feature type="transmembrane region" description="Helical" evidence="1">
    <location>
        <begin position="50"/>
        <end position="72"/>
    </location>
</feature>
<evidence type="ECO:0000313" key="4">
    <source>
        <dbReference type="Proteomes" id="UP000811899"/>
    </source>
</evidence>
<reference evidence="3 4" key="1">
    <citation type="submission" date="2021-05" db="EMBL/GenBank/DDBJ databases">
        <title>The draft genome of Geobacter pelophilus DSM 12255.</title>
        <authorList>
            <person name="Xu Z."/>
            <person name="Masuda Y."/>
            <person name="Itoh H."/>
            <person name="Senoo K."/>
        </authorList>
    </citation>
    <scope>NUCLEOTIDE SEQUENCE [LARGE SCALE GENOMIC DNA]</scope>
    <source>
        <strain evidence="3 4">DSM 12255</strain>
    </source>
</reference>
<keyword evidence="1" id="KW-1133">Transmembrane helix</keyword>
<dbReference type="EMBL" id="JAHCVJ010000006">
    <property type="protein sequence ID" value="MBT0665506.1"/>
    <property type="molecule type" value="Genomic_DNA"/>
</dbReference>
<protein>
    <submittedName>
        <fullName evidence="3">PAS domain-containing protein</fullName>
    </submittedName>
</protein>
<dbReference type="Proteomes" id="UP000811899">
    <property type="component" value="Unassembled WGS sequence"/>
</dbReference>
<name>A0AAW4L3E7_9BACT</name>
<evidence type="ECO:0000256" key="1">
    <source>
        <dbReference type="SAM" id="Phobius"/>
    </source>
</evidence>
<sequence length="208" mass="23747">MPHQLDKKITQGVFAIVASYVLISTAWISLSDMILVKLFSNINDIRNVAIFKGVLFVLVTALLLFVIISKYAHELSEIHKKLNEDNSRLNVILQMSKQGFYELEISSGKATASAGYWSMLEYDRDLPQLTLEWWRQALHPEDRELAVTTLNRCLSGEISEYRIKYRLKTKSGAWKSIISAGMVVEYNLDGTPEWMVGMHTDLEYLLAV</sequence>
<dbReference type="SUPFAM" id="SSF55785">
    <property type="entry name" value="PYP-like sensor domain (PAS domain)"/>
    <property type="match status" value="1"/>
</dbReference>
<dbReference type="Pfam" id="PF08447">
    <property type="entry name" value="PAS_3"/>
    <property type="match status" value="1"/>
</dbReference>
<accession>A0AAW4L3E7</accession>
<dbReference type="InterPro" id="IPR035965">
    <property type="entry name" value="PAS-like_dom_sf"/>
</dbReference>
<dbReference type="RefSeq" id="WP_214172284.1">
    <property type="nucleotide sequence ID" value="NZ_JAHCVJ010000006.1"/>
</dbReference>
<proteinExistence type="predicted"/>